<sequence>MGGNNDILGINTQQWIYDPLPINISTSDTYGLGMQPTGNQQMPSIAFDALTGWLNIAGDASNNVVKQTLTNNGYYQLDIDGHLFSSDRSSSSFWQSLDGAIGDNVVGINFDGGLGNDTLILGSQAHQQNFQVIADDSLGIQGEVHSESVFFKAKDIVNQGKVVAHNITAEFSHSYSDEATSKMSASNGGSILLNGEGTGRIEAKGDYEAIGNSGGQIEFRGKTVDLIGAKLDASGDLGGGTILIGGDYQGGHSNSNRANAESTSVDANTQLLANAKDLGNGGKVIIWSDRDTDFQGDVQANGGRKGGDGGFVEVSGKKSLNFVGNVDVDAAKGKIGSVLLDPEDIIINTENVAYYNKLKGNVTLVADNDIYLFTNTSFVPSSGTLTLSAGGTVNLFGNISAPQHNVKITAGAIVGYGSISSSNGTGKAGYVWLESQREIDLNVGSSTIFTESGGSSGNIGGNITLKAGTTINAGFLTAAGTIRGGNINISAIGDIVASTLRSFSIENTGGKIDVVSTSGGININAYVSSYGLGGKGGAITMSAYGDIISNDIHADSSQIGNGAKVELTSQTGRIDTNGYQISATNTGNAGSVILKAYQDIVVGDIAAYSVSSGNGGKVELTSQTGRIDTSGKQIATSASNGNAGKVILNAYLDIAVGDGVSAYSGGGGNGGKVEITSQQQGIKVGNIFTKSWSGDGVWNGGKVTLKAKLGSIDGTVESGDIITTSVNGNAGAVTIEAGGDIEAGSITTTSITGNAGNVTIKAISRIKVGNVDTFASNNGDAGDVSLLADDDIETLAINANVKGDGAGKGIGGTVKLVSKMGDILTD</sequence>
<dbReference type="Proteomes" id="UP000011201">
    <property type="component" value="Unassembled WGS sequence"/>
</dbReference>
<name>L8MUY5_9CYAN</name>
<dbReference type="InterPro" id="IPR012334">
    <property type="entry name" value="Pectin_lyas_fold"/>
</dbReference>
<protein>
    <recommendedName>
        <fullName evidence="3">Filamentous hemagglutinin family outer membrane protein</fullName>
    </recommendedName>
</protein>
<evidence type="ECO:0000313" key="1">
    <source>
        <dbReference type="EMBL" id="ELS31757.1"/>
    </source>
</evidence>
<dbReference type="EMBL" id="ALWB01000141">
    <property type="protein sequence ID" value="ELS31757.1"/>
    <property type="molecule type" value="Genomic_DNA"/>
</dbReference>
<evidence type="ECO:0000313" key="2">
    <source>
        <dbReference type="Proteomes" id="UP000011201"/>
    </source>
</evidence>
<proteinExistence type="predicted"/>
<evidence type="ECO:0008006" key="3">
    <source>
        <dbReference type="Google" id="ProtNLM"/>
    </source>
</evidence>
<gene>
    <name evidence="1" type="ORF">Pse7429DRAFT_3269</name>
</gene>
<dbReference type="Gene3D" id="2.160.20.10">
    <property type="entry name" value="Single-stranded right-handed beta-helix, Pectin lyase-like"/>
    <property type="match status" value="2"/>
</dbReference>
<reference evidence="1 2" key="1">
    <citation type="journal article" date="2013" name="Proc. Natl. Acad. Sci. U.S.A.">
        <title>Improving the coverage of the cyanobacterial phylum using diversity-driven genome sequencing.</title>
        <authorList>
            <person name="Shih P.M."/>
            <person name="Wu D."/>
            <person name="Latifi A."/>
            <person name="Axen S.D."/>
            <person name="Fewer D.P."/>
            <person name="Talla E."/>
            <person name="Calteau A."/>
            <person name="Cai F."/>
            <person name="Tandeau de Marsac N."/>
            <person name="Rippka R."/>
            <person name="Herdman M."/>
            <person name="Sivonen K."/>
            <person name="Coursin T."/>
            <person name="Laurent T."/>
            <person name="Goodwin L."/>
            <person name="Nolan M."/>
            <person name="Davenport K.W."/>
            <person name="Han C.S."/>
            <person name="Rubin E.M."/>
            <person name="Eisen J.A."/>
            <person name="Woyke T."/>
            <person name="Gugger M."/>
            <person name="Kerfeld C.A."/>
        </authorList>
    </citation>
    <scope>NUCLEOTIDE SEQUENCE [LARGE SCALE GENOMIC DNA]</scope>
    <source>
        <strain evidence="1 2">PCC 7429</strain>
    </source>
</reference>
<keyword evidence="2" id="KW-1185">Reference proteome</keyword>
<organism evidence="1 2">
    <name type="scientific">Pseudanabaena biceps PCC 7429</name>
    <dbReference type="NCBI Taxonomy" id="927668"/>
    <lineage>
        <taxon>Bacteria</taxon>
        <taxon>Bacillati</taxon>
        <taxon>Cyanobacteriota</taxon>
        <taxon>Cyanophyceae</taxon>
        <taxon>Pseudanabaenales</taxon>
        <taxon>Pseudanabaenaceae</taxon>
        <taxon>Pseudanabaena</taxon>
    </lineage>
</organism>
<comment type="caution">
    <text evidence="1">The sequence shown here is derived from an EMBL/GenBank/DDBJ whole genome shotgun (WGS) entry which is preliminary data.</text>
</comment>
<dbReference type="AlphaFoldDB" id="L8MUY5"/>
<accession>L8MUY5</accession>
<feature type="non-terminal residue" evidence="1">
    <location>
        <position position="826"/>
    </location>
</feature>